<dbReference type="CDD" id="cd08422">
    <property type="entry name" value="PBP2_CrgA_like"/>
    <property type="match status" value="1"/>
</dbReference>
<comment type="caution">
    <text evidence="6">The sequence shown here is derived from an EMBL/GenBank/DDBJ whole genome shotgun (WGS) entry which is preliminary data.</text>
</comment>
<keyword evidence="7" id="KW-1185">Reference proteome</keyword>
<dbReference type="InterPro" id="IPR005119">
    <property type="entry name" value="LysR_subst-bd"/>
</dbReference>
<dbReference type="Pfam" id="PF03466">
    <property type="entry name" value="LysR_substrate"/>
    <property type="match status" value="1"/>
</dbReference>
<dbReference type="InterPro" id="IPR036390">
    <property type="entry name" value="WH_DNA-bd_sf"/>
</dbReference>
<dbReference type="Proteomes" id="UP000185895">
    <property type="component" value="Unassembled WGS sequence"/>
</dbReference>
<keyword evidence="4" id="KW-0804">Transcription</keyword>
<dbReference type="Pfam" id="PF00126">
    <property type="entry name" value="HTH_1"/>
    <property type="match status" value="1"/>
</dbReference>
<dbReference type="GO" id="GO:0003700">
    <property type="term" value="F:DNA-binding transcription factor activity"/>
    <property type="evidence" value="ECO:0007669"/>
    <property type="project" value="InterPro"/>
</dbReference>
<evidence type="ECO:0000313" key="6">
    <source>
        <dbReference type="EMBL" id="OEY93156.1"/>
    </source>
</evidence>
<comment type="similarity">
    <text evidence="1">Belongs to the LysR transcriptional regulatory family.</text>
</comment>
<keyword evidence="2" id="KW-0805">Transcription regulation</keyword>
<evidence type="ECO:0000256" key="2">
    <source>
        <dbReference type="ARBA" id="ARBA00023015"/>
    </source>
</evidence>
<proteinExistence type="inferred from homology"/>
<evidence type="ECO:0000259" key="5">
    <source>
        <dbReference type="PROSITE" id="PS50931"/>
    </source>
</evidence>
<dbReference type="PANTHER" id="PTHR30537:SF21">
    <property type="entry name" value="HTH-TYPE TRANSCRIPTIONAL REGULATOR SINR-RELATED"/>
    <property type="match status" value="1"/>
</dbReference>
<keyword evidence="3" id="KW-0238">DNA-binding</keyword>
<dbReference type="PROSITE" id="PS50931">
    <property type="entry name" value="HTH_LYSR"/>
    <property type="match status" value="1"/>
</dbReference>
<protein>
    <recommendedName>
        <fullName evidence="5">HTH lysR-type domain-containing protein</fullName>
    </recommendedName>
</protein>
<accession>A0A1E7R1H7</accession>
<dbReference type="EMBL" id="MKKK01000056">
    <property type="protein sequence ID" value="OEY93156.1"/>
    <property type="molecule type" value="Genomic_DNA"/>
</dbReference>
<feature type="domain" description="HTH lysR-type" evidence="5">
    <location>
        <begin position="1"/>
        <end position="60"/>
    </location>
</feature>
<name>A0A1E7R1H7_9GAMM</name>
<gene>
    <name evidence="6" type="ORF">BJI46_05305</name>
</gene>
<dbReference type="GO" id="GO:0006351">
    <property type="term" value="P:DNA-templated transcription"/>
    <property type="evidence" value="ECO:0007669"/>
    <property type="project" value="TreeGrafter"/>
</dbReference>
<evidence type="ECO:0000256" key="1">
    <source>
        <dbReference type="ARBA" id="ARBA00009437"/>
    </source>
</evidence>
<dbReference type="AlphaFoldDB" id="A0A1E7R1H7"/>
<dbReference type="OrthoDB" id="9786526at2"/>
<reference evidence="6 7" key="1">
    <citation type="submission" date="2016-09" db="EMBL/GenBank/DDBJ databases">
        <authorList>
            <person name="Capua I."/>
            <person name="De Benedictis P."/>
            <person name="Joannis T."/>
            <person name="Lombin L.H."/>
            <person name="Cattoli G."/>
        </authorList>
    </citation>
    <scope>NUCLEOTIDE SEQUENCE [LARGE SCALE GENOMIC DNA]</scope>
    <source>
        <strain evidence="6 7">ANC 4671</strain>
    </source>
</reference>
<dbReference type="FunFam" id="1.10.10.10:FF:000001">
    <property type="entry name" value="LysR family transcriptional regulator"/>
    <property type="match status" value="1"/>
</dbReference>
<dbReference type="GO" id="GO:0043565">
    <property type="term" value="F:sequence-specific DNA binding"/>
    <property type="evidence" value="ECO:0007669"/>
    <property type="project" value="TreeGrafter"/>
</dbReference>
<evidence type="ECO:0000256" key="3">
    <source>
        <dbReference type="ARBA" id="ARBA00023125"/>
    </source>
</evidence>
<dbReference type="InterPro" id="IPR036388">
    <property type="entry name" value="WH-like_DNA-bd_sf"/>
</dbReference>
<dbReference type="InterPro" id="IPR000847">
    <property type="entry name" value="LysR_HTH_N"/>
</dbReference>
<dbReference type="SUPFAM" id="SSF46785">
    <property type="entry name" value="Winged helix' DNA-binding domain"/>
    <property type="match status" value="1"/>
</dbReference>
<dbReference type="Gene3D" id="3.40.190.290">
    <property type="match status" value="1"/>
</dbReference>
<dbReference type="Gene3D" id="1.10.10.10">
    <property type="entry name" value="Winged helix-like DNA-binding domain superfamily/Winged helix DNA-binding domain"/>
    <property type="match status" value="1"/>
</dbReference>
<dbReference type="SUPFAM" id="SSF53850">
    <property type="entry name" value="Periplasmic binding protein-like II"/>
    <property type="match status" value="1"/>
</dbReference>
<organism evidence="6 7">
    <name type="scientific">Acinetobacter qingfengensis</name>
    <dbReference type="NCBI Taxonomy" id="1262585"/>
    <lineage>
        <taxon>Bacteria</taxon>
        <taxon>Pseudomonadati</taxon>
        <taxon>Pseudomonadota</taxon>
        <taxon>Gammaproteobacteria</taxon>
        <taxon>Moraxellales</taxon>
        <taxon>Moraxellaceae</taxon>
        <taxon>Acinetobacter</taxon>
    </lineage>
</organism>
<sequence length="297" mass="33950">MKNSINDMALFIKIVENGSLTRTAIALDMSLSAVSRHLKELEQRLDVCLIIRHAQQFKMTNEGTIYYQNAKAIMKSIDELEEEVRGKGVLRGNLKISTTHGFGKKHMAPLLAKFSKMHPELRISLSLLNNLSFMGDSIDIALMVNPPKNDNYVMDVVLKDNYVIVASPDYLQRTPEINTPSDLLKHHCLCLNNDRIIMNKWSFYLDGYENNVQVQPYLLTDSGETLRDWALAGEGVAYKLSWDLVDDINTGRLIQCLPHLKTEQLELCIVYRKQRNQPARIREMIKFLKANILNSLS</sequence>
<dbReference type="PANTHER" id="PTHR30537">
    <property type="entry name" value="HTH-TYPE TRANSCRIPTIONAL REGULATOR"/>
    <property type="match status" value="1"/>
</dbReference>
<evidence type="ECO:0000313" key="7">
    <source>
        <dbReference type="Proteomes" id="UP000185895"/>
    </source>
</evidence>
<dbReference type="InterPro" id="IPR058163">
    <property type="entry name" value="LysR-type_TF_proteobact-type"/>
</dbReference>
<dbReference type="RefSeq" id="WP_070070726.1">
    <property type="nucleotide sequence ID" value="NZ_MKKK01000056.1"/>
</dbReference>
<evidence type="ECO:0000256" key="4">
    <source>
        <dbReference type="ARBA" id="ARBA00023163"/>
    </source>
</evidence>
<dbReference type="STRING" id="1262585.BJI46_05305"/>